<evidence type="ECO:0000313" key="2">
    <source>
        <dbReference type="Proteomes" id="UP000605259"/>
    </source>
</evidence>
<evidence type="ECO:0000313" key="1">
    <source>
        <dbReference type="EMBL" id="GGE77859.1"/>
    </source>
</evidence>
<organism evidence="1 2">
    <name type="scientific">Priestia taiwanensis</name>
    <dbReference type="NCBI Taxonomy" id="1347902"/>
    <lineage>
        <taxon>Bacteria</taxon>
        <taxon>Bacillati</taxon>
        <taxon>Bacillota</taxon>
        <taxon>Bacilli</taxon>
        <taxon>Bacillales</taxon>
        <taxon>Bacillaceae</taxon>
        <taxon>Priestia</taxon>
    </lineage>
</organism>
<dbReference type="AlphaFoldDB" id="A0A917ERW7"/>
<dbReference type="EMBL" id="BMFK01000002">
    <property type="protein sequence ID" value="GGE77859.1"/>
    <property type="molecule type" value="Genomic_DNA"/>
</dbReference>
<gene>
    <name evidence="1" type="ORF">GCM10007140_29400</name>
</gene>
<protein>
    <submittedName>
        <fullName evidence="1">Uncharacterized protein</fullName>
    </submittedName>
</protein>
<name>A0A917ERW7_9BACI</name>
<reference evidence="1" key="2">
    <citation type="submission" date="2020-09" db="EMBL/GenBank/DDBJ databases">
        <authorList>
            <person name="Sun Q."/>
            <person name="Zhou Y."/>
        </authorList>
    </citation>
    <scope>NUCLEOTIDE SEQUENCE</scope>
    <source>
        <strain evidence="1">CGMCC 1.12698</strain>
    </source>
</reference>
<comment type="caution">
    <text evidence="1">The sequence shown here is derived from an EMBL/GenBank/DDBJ whole genome shotgun (WGS) entry which is preliminary data.</text>
</comment>
<proteinExistence type="predicted"/>
<reference evidence="1" key="1">
    <citation type="journal article" date="2014" name="Int. J. Syst. Evol. Microbiol.">
        <title>Complete genome sequence of Corynebacterium casei LMG S-19264T (=DSM 44701T), isolated from a smear-ripened cheese.</title>
        <authorList>
            <consortium name="US DOE Joint Genome Institute (JGI-PGF)"/>
            <person name="Walter F."/>
            <person name="Albersmeier A."/>
            <person name="Kalinowski J."/>
            <person name="Ruckert C."/>
        </authorList>
    </citation>
    <scope>NUCLEOTIDE SEQUENCE</scope>
    <source>
        <strain evidence="1">CGMCC 1.12698</strain>
    </source>
</reference>
<accession>A0A917ERW7</accession>
<keyword evidence="2" id="KW-1185">Reference proteome</keyword>
<sequence>MATRSNQNNPEQKTKNAYISEFAGELNVIKEAKKANLKKGQPQRAQKNY</sequence>
<dbReference type="RefSeq" id="WP_188389221.1">
    <property type="nucleotide sequence ID" value="NZ_BMFK01000002.1"/>
</dbReference>
<dbReference type="Proteomes" id="UP000605259">
    <property type="component" value="Unassembled WGS sequence"/>
</dbReference>